<dbReference type="EMBL" id="JACHJB010000001">
    <property type="protein sequence ID" value="MBB6343761.1"/>
    <property type="molecule type" value="Genomic_DNA"/>
</dbReference>
<protein>
    <submittedName>
        <fullName evidence="2">Prevent-host-death family protein</fullName>
    </submittedName>
</protein>
<dbReference type="Proteomes" id="UP000583800">
    <property type="component" value="Unassembled WGS sequence"/>
</dbReference>
<accession>A0A7X0EWL9</accession>
<evidence type="ECO:0000313" key="3">
    <source>
        <dbReference type="Proteomes" id="UP000583800"/>
    </source>
</evidence>
<organism evidence="2 3">
    <name type="scientific">Nonomuraea muscovyensis</name>
    <dbReference type="NCBI Taxonomy" id="1124761"/>
    <lineage>
        <taxon>Bacteria</taxon>
        <taxon>Bacillati</taxon>
        <taxon>Actinomycetota</taxon>
        <taxon>Actinomycetes</taxon>
        <taxon>Streptosporangiales</taxon>
        <taxon>Streptosporangiaceae</taxon>
        <taxon>Nonomuraea</taxon>
    </lineage>
</organism>
<dbReference type="AlphaFoldDB" id="A0A7X0EWL9"/>
<sequence length="71" mass="7497">MDTEKTEHPIAEARANLSELLAAARLLRRVYFLTSRGKPQAAIVPAELGDAVVAAGGVDAAVELLNRAAKK</sequence>
<dbReference type="RefSeq" id="WP_185081985.1">
    <property type="nucleotide sequence ID" value="NZ_JACHJB010000001.1"/>
</dbReference>
<keyword evidence="3" id="KW-1185">Reference proteome</keyword>
<dbReference type="Gene3D" id="3.40.1620.10">
    <property type="entry name" value="YefM-like domain"/>
    <property type="match status" value="1"/>
</dbReference>
<name>A0A7X0EWL9_9ACTN</name>
<dbReference type="InterPro" id="IPR036165">
    <property type="entry name" value="YefM-like_sf"/>
</dbReference>
<comment type="caution">
    <text evidence="2">The sequence shown here is derived from an EMBL/GenBank/DDBJ whole genome shotgun (WGS) entry which is preliminary data.</text>
</comment>
<comment type="similarity">
    <text evidence="1">Belongs to the phD/YefM antitoxin family.</text>
</comment>
<dbReference type="NCBIfam" id="TIGR01552">
    <property type="entry name" value="phd_fam"/>
    <property type="match status" value="1"/>
</dbReference>
<gene>
    <name evidence="2" type="ORF">FHU36_000270</name>
</gene>
<evidence type="ECO:0000313" key="2">
    <source>
        <dbReference type="EMBL" id="MBB6343761.1"/>
    </source>
</evidence>
<evidence type="ECO:0000256" key="1">
    <source>
        <dbReference type="ARBA" id="ARBA00009981"/>
    </source>
</evidence>
<proteinExistence type="inferred from homology"/>
<reference evidence="2 3" key="1">
    <citation type="submission" date="2020-08" db="EMBL/GenBank/DDBJ databases">
        <title>Sequencing the genomes of 1000 actinobacteria strains.</title>
        <authorList>
            <person name="Klenk H.-P."/>
        </authorList>
    </citation>
    <scope>NUCLEOTIDE SEQUENCE [LARGE SCALE GENOMIC DNA]</scope>
    <source>
        <strain evidence="2 3">DSM 45913</strain>
    </source>
</reference>
<dbReference type="SUPFAM" id="SSF143120">
    <property type="entry name" value="YefM-like"/>
    <property type="match status" value="1"/>
</dbReference>